<dbReference type="AlphaFoldDB" id="A0A2S7N0H6"/>
<name>A0A2S7N0H6_9BACI</name>
<evidence type="ECO:0000256" key="5">
    <source>
        <dbReference type="ARBA" id="ARBA00022989"/>
    </source>
</evidence>
<evidence type="ECO:0000313" key="11">
    <source>
        <dbReference type="Proteomes" id="UP000239663"/>
    </source>
</evidence>
<evidence type="ECO:0000256" key="3">
    <source>
        <dbReference type="ARBA" id="ARBA00022741"/>
    </source>
</evidence>
<keyword evidence="11" id="KW-1185">Reference proteome</keyword>
<feature type="transmembrane region" description="Helical" evidence="7">
    <location>
        <begin position="21"/>
        <end position="44"/>
    </location>
</feature>
<proteinExistence type="predicted"/>
<feature type="transmembrane region" description="Helical" evidence="7">
    <location>
        <begin position="56"/>
        <end position="80"/>
    </location>
</feature>
<feature type="transmembrane region" description="Helical" evidence="7">
    <location>
        <begin position="138"/>
        <end position="155"/>
    </location>
</feature>
<comment type="caution">
    <text evidence="10">The sequence shown here is derived from an EMBL/GenBank/DDBJ whole genome shotgun (WGS) entry which is preliminary data.</text>
</comment>
<feature type="transmembrane region" description="Helical" evidence="7">
    <location>
        <begin position="161"/>
        <end position="181"/>
    </location>
</feature>
<dbReference type="InterPro" id="IPR003439">
    <property type="entry name" value="ABC_transporter-like_ATP-bd"/>
</dbReference>
<dbReference type="Gene3D" id="3.40.50.300">
    <property type="entry name" value="P-loop containing nucleotide triphosphate hydrolases"/>
    <property type="match status" value="1"/>
</dbReference>
<dbReference type="Gene3D" id="1.20.1560.10">
    <property type="entry name" value="ABC transporter type 1, transmembrane domain"/>
    <property type="match status" value="1"/>
</dbReference>
<dbReference type="InterPro" id="IPR039421">
    <property type="entry name" value="Type_1_exporter"/>
</dbReference>
<evidence type="ECO:0000256" key="4">
    <source>
        <dbReference type="ARBA" id="ARBA00022840"/>
    </source>
</evidence>
<feature type="domain" description="ABC transmembrane type-1" evidence="9">
    <location>
        <begin position="21"/>
        <end position="302"/>
    </location>
</feature>
<dbReference type="InterPro" id="IPR017871">
    <property type="entry name" value="ABC_transporter-like_CS"/>
</dbReference>
<evidence type="ECO:0000256" key="2">
    <source>
        <dbReference type="ARBA" id="ARBA00022692"/>
    </source>
</evidence>
<gene>
    <name evidence="10" type="ORF">CYL18_09515</name>
</gene>
<dbReference type="SUPFAM" id="SSF52540">
    <property type="entry name" value="P-loop containing nucleoside triphosphate hydrolases"/>
    <property type="match status" value="1"/>
</dbReference>
<reference evidence="10 11" key="1">
    <citation type="submission" date="2017-12" db="EMBL/GenBank/DDBJ databases">
        <title>Taxonomic description and draft genome of Pradoshia cofamensis Gen. nov., sp. nov., a thermotolerant bacillale isolated from anterior gut of earthworm Eisenia fetida.</title>
        <authorList>
            <person name="Saha T."/>
            <person name="Chakraborty R."/>
        </authorList>
    </citation>
    <scope>NUCLEOTIDE SEQUENCE [LARGE SCALE GENOMIC DNA]</scope>
    <source>
        <strain evidence="10 11">EAG3</strain>
    </source>
</reference>
<dbReference type="InterPro" id="IPR036640">
    <property type="entry name" value="ABC1_TM_sf"/>
</dbReference>
<accession>A0A2S7N0H6</accession>
<dbReference type="GO" id="GO:0034040">
    <property type="term" value="F:ATPase-coupled lipid transmembrane transporter activity"/>
    <property type="evidence" value="ECO:0007669"/>
    <property type="project" value="TreeGrafter"/>
</dbReference>
<evidence type="ECO:0000256" key="1">
    <source>
        <dbReference type="ARBA" id="ARBA00004651"/>
    </source>
</evidence>
<dbReference type="OrthoDB" id="9806127at2"/>
<feature type="transmembrane region" description="Helical" evidence="7">
    <location>
        <begin position="241"/>
        <end position="264"/>
    </location>
</feature>
<dbReference type="GO" id="GO:0005524">
    <property type="term" value="F:ATP binding"/>
    <property type="evidence" value="ECO:0007669"/>
    <property type="project" value="UniProtKB-KW"/>
</dbReference>
<dbReference type="GO" id="GO:0016887">
    <property type="term" value="F:ATP hydrolysis activity"/>
    <property type="evidence" value="ECO:0007669"/>
    <property type="project" value="InterPro"/>
</dbReference>
<dbReference type="InterPro" id="IPR003593">
    <property type="entry name" value="AAA+_ATPase"/>
</dbReference>
<keyword evidence="3" id="KW-0547">Nucleotide-binding</keyword>
<dbReference type="Proteomes" id="UP000239663">
    <property type="component" value="Unassembled WGS sequence"/>
</dbReference>
<dbReference type="PANTHER" id="PTHR24221">
    <property type="entry name" value="ATP-BINDING CASSETTE SUB-FAMILY B"/>
    <property type="match status" value="1"/>
</dbReference>
<keyword evidence="6 7" id="KW-0472">Membrane</keyword>
<keyword evidence="4" id="KW-0067">ATP-binding</keyword>
<dbReference type="Pfam" id="PF00005">
    <property type="entry name" value="ABC_tran"/>
    <property type="match status" value="1"/>
</dbReference>
<evidence type="ECO:0000256" key="7">
    <source>
        <dbReference type="SAM" id="Phobius"/>
    </source>
</evidence>
<organism evidence="10 11">
    <name type="scientific">Pradoshia eiseniae</name>
    <dbReference type="NCBI Taxonomy" id="2064768"/>
    <lineage>
        <taxon>Bacteria</taxon>
        <taxon>Bacillati</taxon>
        <taxon>Bacillota</taxon>
        <taxon>Bacilli</taxon>
        <taxon>Bacillales</taxon>
        <taxon>Bacillaceae</taxon>
        <taxon>Pradoshia</taxon>
    </lineage>
</organism>
<dbReference type="SMART" id="SM00382">
    <property type="entry name" value="AAA"/>
    <property type="match status" value="1"/>
</dbReference>
<evidence type="ECO:0000256" key="6">
    <source>
        <dbReference type="ARBA" id="ARBA00023136"/>
    </source>
</evidence>
<evidence type="ECO:0000313" key="10">
    <source>
        <dbReference type="EMBL" id="PQD95510.1"/>
    </source>
</evidence>
<dbReference type="SUPFAM" id="SSF90123">
    <property type="entry name" value="ABC transporter transmembrane region"/>
    <property type="match status" value="1"/>
</dbReference>
<dbReference type="InterPro" id="IPR027417">
    <property type="entry name" value="P-loop_NTPase"/>
</dbReference>
<feature type="domain" description="ABC transporter" evidence="8">
    <location>
        <begin position="333"/>
        <end position="564"/>
    </location>
</feature>
<sequence length="577" mass="64713">MIQKEMLQFAKKYNVIQIVMWITILQVINLCVNIMLAFLIASVLSDLMFAEEWTITGGYVGFIASLLVVKAVCHYVSTYLTHYTSHQLKYAIRRDLFKKVLSLKPAQVTKLEISKISQLSVEGIENIEVYYSRYLPQFVYSILAPILLFVILSAISWKIALVLMISSFLIPVAIVAGVKIGKRVFRTYWNKYLNVGKRFVEGVQGLHILKMFDTDTEYQKIMDRESEDFRKMTMRVLTMQLQSITIMDLIAYGGTAIGIAMSVISYQNENISFLGFICFALLAVEFFLPMRLLGSYFHVGLNGVSAMEELQHLLNLPINQEKEKKSMDIEGNLMIQELSYTYPQSSSSIKAELLTFKKGHLTGITGVSGAGKSTLSHLLQRFIEPDEGAIFLGSMNLQDLSTDEVHQHIGSVASQSHIFEGTILSNLQIAKDSLTEKEADELLAFVRLPEFQGKLDMRVLSEGANLSSGQRQKLAVARMLLKDPEVMIFDEATANMDSQSEREIMETIASLKERGKTVIVITHHLQNLVLADSILVMENGVIAEQGTHQALLQKGGSYAGIWDEQCSLNTLRDVLGA</sequence>
<dbReference type="GO" id="GO:0005886">
    <property type="term" value="C:plasma membrane"/>
    <property type="evidence" value="ECO:0007669"/>
    <property type="project" value="UniProtKB-SubCell"/>
</dbReference>
<dbReference type="InterPro" id="IPR011527">
    <property type="entry name" value="ABC1_TM_dom"/>
</dbReference>
<dbReference type="EMBL" id="PKOZ01000004">
    <property type="protein sequence ID" value="PQD95510.1"/>
    <property type="molecule type" value="Genomic_DNA"/>
</dbReference>
<evidence type="ECO:0000259" key="8">
    <source>
        <dbReference type="PROSITE" id="PS50893"/>
    </source>
</evidence>
<evidence type="ECO:0008006" key="12">
    <source>
        <dbReference type="Google" id="ProtNLM"/>
    </source>
</evidence>
<protein>
    <recommendedName>
        <fullName evidence="12">Cysteine ABC transporter ATP-binding protein</fullName>
    </recommendedName>
</protein>
<dbReference type="GO" id="GO:0140359">
    <property type="term" value="F:ABC-type transporter activity"/>
    <property type="evidence" value="ECO:0007669"/>
    <property type="project" value="InterPro"/>
</dbReference>
<dbReference type="PANTHER" id="PTHR24221:SF654">
    <property type="entry name" value="ATP-BINDING CASSETTE SUB-FAMILY B MEMBER 6"/>
    <property type="match status" value="1"/>
</dbReference>
<comment type="subcellular location">
    <subcellularLocation>
        <location evidence="1">Cell membrane</location>
        <topology evidence="1">Multi-pass membrane protein</topology>
    </subcellularLocation>
</comment>
<dbReference type="PROSITE" id="PS50893">
    <property type="entry name" value="ABC_TRANSPORTER_2"/>
    <property type="match status" value="1"/>
</dbReference>
<evidence type="ECO:0000259" key="9">
    <source>
        <dbReference type="PROSITE" id="PS50929"/>
    </source>
</evidence>
<feature type="transmembrane region" description="Helical" evidence="7">
    <location>
        <begin position="270"/>
        <end position="288"/>
    </location>
</feature>
<dbReference type="PROSITE" id="PS00211">
    <property type="entry name" value="ABC_TRANSPORTER_1"/>
    <property type="match status" value="1"/>
</dbReference>
<dbReference type="PROSITE" id="PS50929">
    <property type="entry name" value="ABC_TM1F"/>
    <property type="match status" value="1"/>
</dbReference>
<dbReference type="RefSeq" id="WP_104849265.1">
    <property type="nucleotide sequence ID" value="NZ_PKOZ01000004.1"/>
</dbReference>
<keyword evidence="5 7" id="KW-1133">Transmembrane helix</keyword>
<dbReference type="Pfam" id="PF00664">
    <property type="entry name" value="ABC_membrane"/>
    <property type="match status" value="1"/>
</dbReference>
<keyword evidence="2 7" id="KW-0812">Transmembrane</keyword>